<dbReference type="EMBL" id="JARXYA010000008">
    <property type="protein sequence ID" value="MDH6504384.1"/>
    <property type="molecule type" value="Genomic_DNA"/>
</dbReference>
<dbReference type="AlphaFoldDB" id="A0AA43S5B0"/>
<gene>
    <name evidence="2" type="ORF">M2127_001704</name>
</gene>
<organism evidence="2 3">
    <name type="scientific">Polynucleobacter sphagniphilus</name>
    <dbReference type="NCBI Taxonomy" id="1743169"/>
    <lineage>
        <taxon>Bacteria</taxon>
        <taxon>Pseudomonadati</taxon>
        <taxon>Pseudomonadota</taxon>
        <taxon>Betaproteobacteria</taxon>
        <taxon>Burkholderiales</taxon>
        <taxon>Burkholderiaceae</taxon>
        <taxon>Polynucleobacter</taxon>
    </lineage>
</organism>
<dbReference type="Gene3D" id="1.10.260.40">
    <property type="entry name" value="lambda repressor-like DNA-binding domains"/>
    <property type="match status" value="1"/>
</dbReference>
<evidence type="ECO:0000313" key="3">
    <source>
        <dbReference type="Proteomes" id="UP001161160"/>
    </source>
</evidence>
<feature type="domain" description="HTH cro/C1-type" evidence="1">
    <location>
        <begin position="15"/>
        <end position="76"/>
    </location>
</feature>
<comment type="caution">
    <text evidence="2">The sequence shown here is derived from an EMBL/GenBank/DDBJ whole genome shotgun (WGS) entry which is preliminary data.</text>
</comment>
<evidence type="ECO:0000313" key="2">
    <source>
        <dbReference type="EMBL" id="MDH6504384.1"/>
    </source>
</evidence>
<accession>A0AA43S5B0</accession>
<name>A0AA43S5B0_9BURK</name>
<dbReference type="InterPro" id="IPR001387">
    <property type="entry name" value="Cro/C1-type_HTH"/>
</dbReference>
<sequence length="298" mass="32103">MNKNPKIPEIQQSAFIQAREQLGFSIADLAAKACLSARQIEQIENGHTSSYYGAQNKFTAAKKVAAILKISDQDAFEGVEADQLESAVQSVQSEPTSSTQLAKKEKQAHRIEKEITNKVESVKSSKRLILSLSICAGLVFAGINFYKNAFSEKTEEVQLASQDQAEPVANPTPEVNVPQAAESASEACPSADAAVSIYKSESPLKPGDMVFVQSKTAQVVCVVDATGKTQSKALEQGARASFYGKPPFKVLTSGFNQIELYFQGVKVRPDNVGGKTVLLEAAELVHAQPSNSTDSQFR</sequence>
<dbReference type="InterPro" id="IPR010982">
    <property type="entry name" value="Lambda_DNA-bd_dom_sf"/>
</dbReference>
<dbReference type="Proteomes" id="UP001161160">
    <property type="component" value="Unassembled WGS sequence"/>
</dbReference>
<reference evidence="2" key="1">
    <citation type="submission" date="2023-04" db="EMBL/GenBank/DDBJ databases">
        <title>Genome Encyclopedia of Bacteria and Archaea VI: Functional Genomics of Type Strains.</title>
        <authorList>
            <person name="Whitman W."/>
        </authorList>
    </citation>
    <scope>NUCLEOTIDE SEQUENCE</scope>
    <source>
        <strain evidence="2">Enz.4-51</strain>
    </source>
</reference>
<keyword evidence="3" id="KW-1185">Reference proteome</keyword>
<dbReference type="Pfam" id="PF01381">
    <property type="entry name" value="HTH_3"/>
    <property type="match status" value="1"/>
</dbReference>
<dbReference type="SUPFAM" id="SSF47413">
    <property type="entry name" value="lambda repressor-like DNA-binding domains"/>
    <property type="match status" value="1"/>
</dbReference>
<dbReference type="RefSeq" id="WP_076023600.1">
    <property type="nucleotide sequence ID" value="NZ_JARXXW010000007.1"/>
</dbReference>
<evidence type="ECO:0000259" key="1">
    <source>
        <dbReference type="PROSITE" id="PS50943"/>
    </source>
</evidence>
<protein>
    <submittedName>
        <fullName evidence="2">Cytoskeleton protein RodZ</fullName>
    </submittedName>
</protein>
<dbReference type="PROSITE" id="PS50943">
    <property type="entry name" value="HTH_CROC1"/>
    <property type="match status" value="1"/>
</dbReference>
<proteinExistence type="predicted"/>
<dbReference type="CDD" id="cd00093">
    <property type="entry name" value="HTH_XRE"/>
    <property type="match status" value="1"/>
</dbReference>
<dbReference type="GO" id="GO:0003677">
    <property type="term" value="F:DNA binding"/>
    <property type="evidence" value="ECO:0007669"/>
    <property type="project" value="InterPro"/>
</dbReference>